<keyword evidence="2" id="KW-1185">Reference proteome</keyword>
<gene>
    <name evidence="1" type="ORF">GCM10022271_25440</name>
</gene>
<evidence type="ECO:0000313" key="1">
    <source>
        <dbReference type="EMBL" id="GAA3791958.1"/>
    </source>
</evidence>
<organism evidence="1 2">
    <name type="scientific">Corallibacter vietnamensis</name>
    <dbReference type="NCBI Taxonomy" id="904130"/>
    <lineage>
        <taxon>Bacteria</taxon>
        <taxon>Pseudomonadati</taxon>
        <taxon>Bacteroidota</taxon>
        <taxon>Flavobacteriia</taxon>
        <taxon>Flavobacteriales</taxon>
        <taxon>Flavobacteriaceae</taxon>
        <taxon>Corallibacter</taxon>
    </lineage>
</organism>
<evidence type="ECO:0000313" key="2">
    <source>
        <dbReference type="Proteomes" id="UP001501456"/>
    </source>
</evidence>
<dbReference type="EMBL" id="BAABBI010000006">
    <property type="protein sequence ID" value="GAA3791958.1"/>
    <property type="molecule type" value="Genomic_DNA"/>
</dbReference>
<sequence>MAYISNRITSFSVNPIVYKEIEKTSNLVAIAVIPNNEKMFKRAEYESKFIISPLLFLIP</sequence>
<dbReference type="Proteomes" id="UP001501456">
    <property type="component" value="Unassembled WGS sequence"/>
</dbReference>
<protein>
    <submittedName>
        <fullName evidence="1">Uncharacterized protein</fullName>
    </submittedName>
</protein>
<name>A0ABP7HDY9_9FLAO</name>
<comment type="caution">
    <text evidence="1">The sequence shown here is derived from an EMBL/GenBank/DDBJ whole genome shotgun (WGS) entry which is preliminary data.</text>
</comment>
<proteinExistence type="predicted"/>
<accession>A0ABP7HDY9</accession>
<reference evidence="2" key="1">
    <citation type="journal article" date="2019" name="Int. J. Syst. Evol. Microbiol.">
        <title>The Global Catalogue of Microorganisms (GCM) 10K type strain sequencing project: providing services to taxonomists for standard genome sequencing and annotation.</title>
        <authorList>
            <consortium name="The Broad Institute Genomics Platform"/>
            <consortium name="The Broad Institute Genome Sequencing Center for Infectious Disease"/>
            <person name="Wu L."/>
            <person name="Ma J."/>
        </authorList>
    </citation>
    <scope>NUCLEOTIDE SEQUENCE [LARGE SCALE GENOMIC DNA]</scope>
    <source>
        <strain evidence="2">JCM 17525</strain>
    </source>
</reference>